<organism evidence="3 4">
    <name type="scientific">Fodinicurvata halophila</name>
    <dbReference type="NCBI Taxonomy" id="1419723"/>
    <lineage>
        <taxon>Bacteria</taxon>
        <taxon>Pseudomonadati</taxon>
        <taxon>Pseudomonadota</taxon>
        <taxon>Alphaproteobacteria</taxon>
        <taxon>Rhodospirillales</taxon>
        <taxon>Rhodovibrionaceae</taxon>
        <taxon>Fodinicurvata</taxon>
    </lineage>
</organism>
<dbReference type="Gene3D" id="3.30.9.10">
    <property type="entry name" value="D-Amino Acid Oxidase, subunit A, domain 2"/>
    <property type="match status" value="1"/>
</dbReference>
<dbReference type="GO" id="GO:0016491">
    <property type="term" value="F:oxidoreductase activity"/>
    <property type="evidence" value="ECO:0007669"/>
    <property type="project" value="UniProtKB-KW"/>
</dbReference>
<keyword evidence="1 3" id="KW-0560">Oxidoreductase</keyword>
<protein>
    <submittedName>
        <fullName evidence="3">NAD(P)/FAD-dependent oxidoreductase</fullName>
        <ecNumber evidence="3">1.-.-.-</ecNumber>
    </submittedName>
</protein>
<dbReference type="Gene3D" id="3.50.50.60">
    <property type="entry name" value="FAD/NAD(P)-binding domain"/>
    <property type="match status" value="2"/>
</dbReference>
<comment type="caution">
    <text evidence="3">The sequence shown here is derived from an EMBL/GenBank/DDBJ whole genome shotgun (WGS) entry which is preliminary data.</text>
</comment>
<gene>
    <name evidence="3" type="ORF">ACFOW6_02060</name>
</gene>
<dbReference type="PANTHER" id="PTHR13847">
    <property type="entry name" value="SARCOSINE DEHYDROGENASE-RELATED"/>
    <property type="match status" value="1"/>
</dbReference>
<feature type="domain" description="FAD dependent oxidoreductase" evidence="2">
    <location>
        <begin position="7"/>
        <end position="395"/>
    </location>
</feature>
<dbReference type="InterPro" id="IPR006076">
    <property type="entry name" value="FAD-dep_OxRdtase"/>
</dbReference>
<dbReference type="SUPFAM" id="SSF54373">
    <property type="entry name" value="FAD-linked reductases, C-terminal domain"/>
    <property type="match status" value="1"/>
</dbReference>
<reference evidence="4" key="1">
    <citation type="journal article" date="2019" name="Int. J. Syst. Evol. Microbiol.">
        <title>The Global Catalogue of Microorganisms (GCM) 10K type strain sequencing project: providing services to taxonomists for standard genome sequencing and annotation.</title>
        <authorList>
            <consortium name="The Broad Institute Genomics Platform"/>
            <consortium name="The Broad Institute Genome Sequencing Center for Infectious Disease"/>
            <person name="Wu L."/>
            <person name="Ma J."/>
        </authorList>
    </citation>
    <scope>NUCLEOTIDE SEQUENCE [LARGE SCALE GENOMIC DNA]</scope>
    <source>
        <strain evidence="4">CECT 8472</strain>
    </source>
</reference>
<accession>A0ABV8UI82</accession>
<dbReference type="InterPro" id="IPR036188">
    <property type="entry name" value="FAD/NAD-bd_sf"/>
</dbReference>
<dbReference type="Proteomes" id="UP001595799">
    <property type="component" value="Unassembled WGS sequence"/>
</dbReference>
<proteinExistence type="predicted"/>
<evidence type="ECO:0000259" key="2">
    <source>
        <dbReference type="Pfam" id="PF01266"/>
    </source>
</evidence>
<dbReference type="RefSeq" id="WP_382420644.1">
    <property type="nucleotide sequence ID" value="NZ_JBHSCW010000001.1"/>
</dbReference>
<evidence type="ECO:0000313" key="3">
    <source>
        <dbReference type="EMBL" id="MFC4350320.1"/>
    </source>
</evidence>
<evidence type="ECO:0000256" key="1">
    <source>
        <dbReference type="ARBA" id="ARBA00023002"/>
    </source>
</evidence>
<dbReference type="SUPFAM" id="SSF51905">
    <property type="entry name" value="FAD/NAD(P)-binding domain"/>
    <property type="match status" value="1"/>
</dbReference>
<dbReference type="PANTHER" id="PTHR13847:SF289">
    <property type="entry name" value="GLYCINE OXIDASE"/>
    <property type="match status" value="1"/>
</dbReference>
<dbReference type="Pfam" id="PF01266">
    <property type="entry name" value="DAO"/>
    <property type="match status" value="1"/>
</dbReference>
<dbReference type="EC" id="1.-.-.-" evidence="3"/>
<name>A0ABV8UI82_9PROT</name>
<keyword evidence="4" id="KW-1185">Reference proteome</keyword>
<dbReference type="EMBL" id="JBHSCW010000001">
    <property type="protein sequence ID" value="MFC4350320.1"/>
    <property type="molecule type" value="Genomic_DNA"/>
</dbReference>
<dbReference type="PROSITE" id="PS51257">
    <property type="entry name" value="PROKAR_LIPOPROTEIN"/>
    <property type="match status" value="1"/>
</dbReference>
<evidence type="ECO:0000313" key="4">
    <source>
        <dbReference type="Proteomes" id="UP001595799"/>
    </source>
</evidence>
<sequence>MAEPRETIVVGAGVIGAACALQLQRDGHQVRLIDRDPPGAGTSSGNAGSISTGSVVPVALPGMLRQVPGWLLDPQGPLSVRWAYLPKALPWLLQWIRASKTERAESYAAALARLTLNAVEDWTSILEAEQRERLIHQKGQLLVSRTQEAGKTELFAQALRDANGVASETVDEDALRQLEPGLSRDFKRGLFIPDSGHTTNPQALTEALVALLQAAGGQFTRAEVLEVDQSGGQAQAVVTAGGRFPAAKVVVATGAFSLDLARPLGDRVPLDTERGYHAMALKPELALNRPTSDMDRKFFATSMEEGLRVAGTVEIAGTKAPPDYSRARRLLRQAKEMLPDLDTSEHRFWMGYRPSLPDSLPVIDRARNVQNVWYAFGHGHLGLTMAPATAQQIVRMLRAPGGRLDDNDFRIDRF</sequence>